<sequence>MAAERSPAMRPLLVRGMIAGLVAAAAGLLVAWIYGEPQVANAISFEEAQAAAEHGAAGHAEEEEVVSRTVQQTVGLVTAMAVYGTAIGGLFSIAFAFAHGRIGTLGARATSGLVALLGFTAVVLVPFLKYPPTPPAVGNPGTIGGRTALYFGMVALGVLATVAAVIVFGRLAARLGTWSAAIVSTAGFAAVVAVVFRLTPRPDAVAEGFPATVLWDFRIASLGVHVVLWATLGLLFGALTERAFQRHRAPLAEAEGEPVPAA</sequence>
<dbReference type="Proteomes" id="UP001501231">
    <property type="component" value="Unassembled WGS sequence"/>
</dbReference>
<dbReference type="InterPro" id="IPR012666">
    <property type="entry name" value="CbtA_put"/>
</dbReference>
<keyword evidence="1" id="KW-0472">Membrane</keyword>
<feature type="transmembrane region" description="Helical" evidence="1">
    <location>
        <begin position="109"/>
        <end position="128"/>
    </location>
</feature>
<feature type="transmembrane region" description="Helical" evidence="1">
    <location>
        <begin position="148"/>
        <end position="168"/>
    </location>
</feature>
<keyword evidence="1" id="KW-1133">Transmembrane helix</keyword>
<accession>A0ABN3IZH5</accession>
<reference evidence="2 3" key="1">
    <citation type="journal article" date="2019" name="Int. J. Syst. Evol. Microbiol.">
        <title>The Global Catalogue of Microorganisms (GCM) 10K type strain sequencing project: providing services to taxonomists for standard genome sequencing and annotation.</title>
        <authorList>
            <consortium name="The Broad Institute Genomics Platform"/>
            <consortium name="The Broad Institute Genome Sequencing Center for Infectious Disease"/>
            <person name="Wu L."/>
            <person name="Ma J."/>
        </authorList>
    </citation>
    <scope>NUCLEOTIDE SEQUENCE [LARGE SCALE GENOMIC DNA]</scope>
    <source>
        <strain evidence="2 3">JCM 3325</strain>
    </source>
</reference>
<dbReference type="EMBL" id="BAAARW010000012">
    <property type="protein sequence ID" value="GAA2418312.1"/>
    <property type="molecule type" value="Genomic_DNA"/>
</dbReference>
<feature type="transmembrane region" description="Helical" evidence="1">
    <location>
        <begin position="219"/>
        <end position="239"/>
    </location>
</feature>
<keyword evidence="3" id="KW-1185">Reference proteome</keyword>
<feature type="transmembrane region" description="Helical" evidence="1">
    <location>
        <begin position="175"/>
        <end position="199"/>
    </location>
</feature>
<keyword evidence="1" id="KW-0812">Transmembrane</keyword>
<evidence type="ECO:0000313" key="2">
    <source>
        <dbReference type="EMBL" id="GAA2418312.1"/>
    </source>
</evidence>
<evidence type="ECO:0000313" key="3">
    <source>
        <dbReference type="Proteomes" id="UP001501231"/>
    </source>
</evidence>
<dbReference type="Pfam" id="PF09490">
    <property type="entry name" value="CbtA"/>
    <property type="match status" value="1"/>
</dbReference>
<feature type="transmembrane region" description="Helical" evidence="1">
    <location>
        <begin position="74"/>
        <end position="97"/>
    </location>
</feature>
<name>A0ABN3IZH5_9ACTN</name>
<comment type="caution">
    <text evidence="2">The sequence shown here is derived from an EMBL/GenBank/DDBJ whole genome shotgun (WGS) entry which is preliminary data.</text>
</comment>
<gene>
    <name evidence="2" type="ORF">GCM10010191_31300</name>
</gene>
<protein>
    <submittedName>
        <fullName evidence="2">CbtA family protein</fullName>
    </submittedName>
</protein>
<feature type="transmembrane region" description="Helical" evidence="1">
    <location>
        <begin position="12"/>
        <end position="34"/>
    </location>
</feature>
<evidence type="ECO:0000256" key="1">
    <source>
        <dbReference type="SAM" id="Phobius"/>
    </source>
</evidence>
<proteinExistence type="predicted"/>
<organism evidence="2 3">
    <name type="scientific">Actinomadura vinacea</name>
    <dbReference type="NCBI Taxonomy" id="115336"/>
    <lineage>
        <taxon>Bacteria</taxon>
        <taxon>Bacillati</taxon>
        <taxon>Actinomycetota</taxon>
        <taxon>Actinomycetes</taxon>
        <taxon>Streptosporangiales</taxon>
        <taxon>Thermomonosporaceae</taxon>
        <taxon>Actinomadura</taxon>
    </lineage>
</organism>